<sequence length="330" mass="37116">MNIIYHIAIHDLIKTDAGFKVSLGQDNAPITPTVTRVIDMLYDLYSRRASKSHGKFAENEADYPTQGHIRDFVNSNFQNFSDLTKKMMKTLQKEAGHKGAATGGHVFFAHFEREEQHFLLVTIVTDKLGAALTHNFEVKDVTHLDIDGFRFAGRINITNWSLNGQRYVGFLKGKGDVSEYFKEFLGCDTTELERKDTADLVAALKKFTEDQHMAPEAKGKFLAKAKHICDEAAKQREEIHFQALANELLPNAPEPLVLALANPDIGLNDGFIPNRRALGALVKFRGKTKFWSIEFDREALSGGAIHYNKDDNSLTLRELPPELVNQLKSE</sequence>
<organism evidence="4 5">
    <name type="scientific">Thalassospira marina</name>
    <dbReference type="NCBI Taxonomy" id="2048283"/>
    <lineage>
        <taxon>Bacteria</taxon>
        <taxon>Pseudomonadati</taxon>
        <taxon>Pseudomonadota</taxon>
        <taxon>Alphaproteobacteria</taxon>
        <taxon>Rhodospirillales</taxon>
        <taxon>Thalassospiraceae</taxon>
        <taxon>Thalassospira</taxon>
    </lineage>
</organism>
<evidence type="ECO:0000256" key="1">
    <source>
        <dbReference type="ARBA" id="ARBA00004496"/>
    </source>
</evidence>
<dbReference type="RefSeq" id="WP_101264535.1">
    <property type="nucleotide sequence ID" value="NZ_NWTK01000002.1"/>
</dbReference>
<dbReference type="GO" id="GO:0009295">
    <property type="term" value="C:nucleoid"/>
    <property type="evidence" value="ECO:0007669"/>
    <property type="project" value="InterPro"/>
</dbReference>
<accession>A0A2N3KYD7</accession>
<dbReference type="PANTHER" id="PTHR38772:SF1">
    <property type="entry name" value="NUCLEOID-ASSOCIATED PROTEIN YEJK"/>
    <property type="match status" value="1"/>
</dbReference>
<dbReference type="InterPro" id="IPR007358">
    <property type="entry name" value="Nucleoid_associated_NdpA"/>
</dbReference>
<comment type="subcellular location">
    <subcellularLocation>
        <location evidence="1">Cytoplasm</location>
    </subcellularLocation>
</comment>
<dbReference type="GO" id="GO:0005737">
    <property type="term" value="C:cytoplasm"/>
    <property type="evidence" value="ECO:0007669"/>
    <property type="project" value="UniProtKB-SubCell"/>
</dbReference>
<keyword evidence="3" id="KW-0963">Cytoplasm</keyword>
<comment type="similarity">
    <text evidence="2">Belongs to the YejK family.</text>
</comment>
<comment type="caution">
    <text evidence="4">The sequence shown here is derived from an EMBL/GenBank/DDBJ whole genome shotgun (WGS) entry which is preliminary data.</text>
</comment>
<evidence type="ECO:0008006" key="6">
    <source>
        <dbReference type="Google" id="ProtNLM"/>
    </source>
</evidence>
<dbReference type="PANTHER" id="PTHR38772">
    <property type="match status" value="1"/>
</dbReference>
<reference evidence="4 5" key="1">
    <citation type="submission" date="2017-09" db="EMBL/GenBank/DDBJ databases">
        <title>Biodiversity and function of Thalassospira species in the particle-attached aromatic-hydrocarbon-degrading consortia from the surface seawater of the South China Sea.</title>
        <authorList>
            <person name="Dong C."/>
            <person name="Liu R."/>
            <person name="Shao Z."/>
        </authorList>
    </citation>
    <scope>NUCLEOTIDE SEQUENCE [LARGE SCALE GENOMIC DNA]</scope>
    <source>
        <strain evidence="4 5">CSC1P2</strain>
    </source>
</reference>
<evidence type="ECO:0000313" key="5">
    <source>
        <dbReference type="Proteomes" id="UP000233597"/>
    </source>
</evidence>
<dbReference type="Proteomes" id="UP000233597">
    <property type="component" value="Unassembled WGS sequence"/>
</dbReference>
<proteinExistence type="inferred from homology"/>
<dbReference type="AlphaFoldDB" id="A0A2N3KYD7"/>
<dbReference type="Pfam" id="PF04245">
    <property type="entry name" value="NA37"/>
    <property type="match status" value="1"/>
</dbReference>
<evidence type="ECO:0000256" key="3">
    <source>
        <dbReference type="ARBA" id="ARBA00022490"/>
    </source>
</evidence>
<protein>
    <recommendedName>
        <fullName evidence="6">Nucleoid-associated protein</fullName>
    </recommendedName>
</protein>
<name>A0A2N3KYD7_9PROT</name>
<evidence type="ECO:0000256" key="2">
    <source>
        <dbReference type="ARBA" id="ARBA00009035"/>
    </source>
</evidence>
<evidence type="ECO:0000313" key="4">
    <source>
        <dbReference type="EMBL" id="PKR55486.1"/>
    </source>
</evidence>
<dbReference type="EMBL" id="NWTK01000002">
    <property type="protein sequence ID" value="PKR55486.1"/>
    <property type="molecule type" value="Genomic_DNA"/>
</dbReference>
<gene>
    <name evidence="4" type="ORF">COO20_04770</name>
</gene>
<dbReference type="OrthoDB" id="7540719at2"/>